<feature type="transmembrane region" description="Helical" evidence="1">
    <location>
        <begin position="257"/>
        <end position="278"/>
    </location>
</feature>
<feature type="transmembrane region" description="Helical" evidence="1">
    <location>
        <begin position="322"/>
        <end position="341"/>
    </location>
</feature>
<feature type="transmembrane region" description="Helical" evidence="1">
    <location>
        <begin position="353"/>
        <end position="374"/>
    </location>
</feature>
<keyword evidence="1" id="KW-0812">Transmembrane</keyword>
<feature type="transmembrane region" description="Helical" evidence="1">
    <location>
        <begin position="465"/>
        <end position="485"/>
    </location>
</feature>
<dbReference type="Proteomes" id="UP000609531">
    <property type="component" value="Unassembled WGS sequence"/>
</dbReference>
<feature type="transmembrane region" description="Helical" evidence="1">
    <location>
        <begin position="394"/>
        <end position="416"/>
    </location>
</feature>
<dbReference type="PANTHER" id="PTHR35342:SF5">
    <property type="entry name" value="TRICARBOXYLIC TRANSPORT PROTEIN"/>
    <property type="match status" value="1"/>
</dbReference>
<reference evidence="3" key="1">
    <citation type="submission" date="2020-12" db="EMBL/GenBank/DDBJ databases">
        <title>Bacterial taxonomy.</title>
        <authorList>
            <person name="Pan X."/>
        </authorList>
    </citation>
    <scope>NUCLEOTIDE SEQUENCE</scope>
    <source>
        <strain evidence="3">B2012</strain>
    </source>
</reference>
<dbReference type="AlphaFoldDB" id="A0A934IM41"/>
<dbReference type="PANTHER" id="PTHR35342">
    <property type="entry name" value="TRICARBOXYLIC TRANSPORT PROTEIN"/>
    <property type="match status" value="1"/>
</dbReference>
<feature type="transmembrane region" description="Helical" evidence="1">
    <location>
        <begin position="45"/>
        <end position="68"/>
    </location>
</feature>
<dbReference type="EMBL" id="JAEKJA010000003">
    <property type="protein sequence ID" value="MBJ3774878.1"/>
    <property type="molecule type" value="Genomic_DNA"/>
</dbReference>
<sequence length="509" mass="52832">MEVFDSILAALPAVLSPSVIAAMVFGTIVGIAVGALPGLSATMGIAVLIPLTFAMSPLVALGMIAGIYNGAMYGGSIPAILLRIPGTPAGIATVFDGHEMARQGRARLALNISLVSSSIGSAVSAVALLLLAPPLATIALKFGPADYFWLALFGLTTISVLLSKNPAKGFLSACFGLVLGMVGIDSLTGTERFTFGQLDLLSGIDIIVLLTGLYAIPPAIDLLLGRNVVKTGSLSVTGEKEAFAWSSLVPVWIRSSAIGLFVGLIPALGGNIAALLAWNGQRRFSKNPKNYGNGEPDGLAAPECANNADTAATLIPALTLGVPGNAVAAVILGALLVHGLRPGPELFRDNAETVFGFMLTMLFTSGLMFVIGRFGARAFVNVLRVPPRLLGPMILALTTVGIYAVHNSIFEVWMMLGFGLIGYGMEKLDIPTAPAVLAVILGPMAEESFRRALLLSRGDATYFLTSPISWVLIVLILVTLLSPLWTRILSAGKAKNAAKTAGQGRADAA</sequence>
<evidence type="ECO:0000259" key="2">
    <source>
        <dbReference type="Pfam" id="PF01970"/>
    </source>
</evidence>
<accession>A0A934IM41</accession>
<name>A0A934IM41_9HYPH</name>
<proteinExistence type="predicted"/>
<protein>
    <submittedName>
        <fullName evidence="3">Tripartite tricarboxylate transporter permease</fullName>
    </submittedName>
</protein>
<comment type="caution">
    <text evidence="3">The sequence shown here is derived from an EMBL/GenBank/DDBJ whole genome shotgun (WGS) entry which is preliminary data.</text>
</comment>
<dbReference type="Pfam" id="PF01970">
    <property type="entry name" value="TctA"/>
    <property type="match status" value="1"/>
</dbReference>
<dbReference type="InterPro" id="IPR002823">
    <property type="entry name" value="DUF112_TM"/>
</dbReference>
<keyword evidence="1" id="KW-1133">Transmembrane helix</keyword>
<evidence type="ECO:0000313" key="4">
    <source>
        <dbReference type="Proteomes" id="UP000609531"/>
    </source>
</evidence>
<keyword evidence="4" id="KW-1185">Reference proteome</keyword>
<organism evidence="3 4">
    <name type="scientific">Acuticoccus mangrovi</name>
    <dbReference type="NCBI Taxonomy" id="2796142"/>
    <lineage>
        <taxon>Bacteria</taxon>
        <taxon>Pseudomonadati</taxon>
        <taxon>Pseudomonadota</taxon>
        <taxon>Alphaproteobacteria</taxon>
        <taxon>Hyphomicrobiales</taxon>
        <taxon>Amorphaceae</taxon>
        <taxon>Acuticoccus</taxon>
    </lineage>
</organism>
<feature type="transmembrane region" description="Helical" evidence="1">
    <location>
        <begin position="108"/>
        <end position="132"/>
    </location>
</feature>
<gene>
    <name evidence="3" type="ORF">JCR33_04220</name>
</gene>
<evidence type="ECO:0000313" key="3">
    <source>
        <dbReference type="EMBL" id="MBJ3774878.1"/>
    </source>
</evidence>
<feature type="transmembrane region" description="Helical" evidence="1">
    <location>
        <begin position="147"/>
        <end position="163"/>
    </location>
</feature>
<evidence type="ECO:0000256" key="1">
    <source>
        <dbReference type="SAM" id="Phobius"/>
    </source>
</evidence>
<feature type="transmembrane region" description="Helical" evidence="1">
    <location>
        <begin position="170"/>
        <end position="188"/>
    </location>
</feature>
<feature type="domain" description="DUF112" evidence="2">
    <location>
        <begin position="20"/>
        <end position="437"/>
    </location>
</feature>
<dbReference type="RefSeq" id="WP_198880786.1">
    <property type="nucleotide sequence ID" value="NZ_JAEKJA010000003.1"/>
</dbReference>
<feature type="transmembrane region" description="Helical" evidence="1">
    <location>
        <begin position="7"/>
        <end position="33"/>
    </location>
</feature>
<keyword evidence="1" id="KW-0472">Membrane</keyword>